<dbReference type="AlphaFoldDB" id="G8YHE8"/>
<reference evidence="4" key="1">
    <citation type="submission" date="2011-10" db="EMBL/GenBank/DDBJ databases">
        <authorList>
            <person name="Genoscope - CEA"/>
        </authorList>
    </citation>
    <scope>NUCLEOTIDE SEQUENCE</scope>
</reference>
<evidence type="ECO:0000259" key="2">
    <source>
        <dbReference type="Pfam" id="PF02194"/>
    </source>
</evidence>
<dbReference type="EMBL" id="FO082052">
    <property type="protein sequence ID" value="CCE80850.1"/>
    <property type="molecule type" value="Genomic_DNA"/>
</dbReference>
<dbReference type="STRING" id="559304.G8YHE8"/>
<evidence type="ECO:0000256" key="1">
    <source>
        <dbReference type="SAM" id="MobiDB-lite"/>
    </source>
</evidence>
<name>G8YHE8_PICSO</name>
<dbReference type="EMBL" id="FO082053">
    <property type="protein sequence ID" value="CCE80085.1"/>
    <property type="molecule type" value="Genomic_DNA"/>
</dbReference>
<sequence length="590" mass="67221">MNGSNLSHRQTIPEPYVSNVPPKSARATGVSSKLNVQAFYGSRNNSSEFLSSKQNIVKQKFTANESKIYHSKNKELHDPILESSEYKLLCKLFIPSKYLIHNGKITIRQLSSYLPSLVENAKSDDNSEPANLNFELHLFLSSIITKFVSTWYFDKINTDNYDFIKTLYKALCVFTGDSIKRIRGLLTKDLLAFLNDIAEILDCHIKELVAPPDSLHNLKFINDKMTSSKYRNTLYDVKNSQELLEEYLKERHVIFSESCLQEGNTSDEKETNVRKAYFRTLVVKIIETAFKSNSTDIDVLSSGLTTSNIAMNFTSTLLTDLVVDRLFLDVTRPSFIMEKMMNIAGIMRESLRKDPENNVKHSNEISISSFSLKKLLSSCYRNVNSVFVGIYHTSTASKSDHEDALIFDNHLFSLINTISNFSTRWPMCTSIMVYIKEFCLKSQYGTKIDAAIKRYFNDLLYSKFSNKSIASGISQLRTSLFSEEKDKEKEHALKQTHITSESVSEELCNLIFQDIATKHSLIFKLTGISTRDNDDQENLKKSITQLLTIFDSSNFEEDSNPLNQLLVINLIDSLLSFLYPELLVDGTSCI</sequence>
<evidence type="ECO:0000313" key="3">
    <source>
        <dbReference type="EMBL" id="CCE80085.1"/>
    </source>
</evidence>
<gene>
    <name evidence="4" type="primary">Piso0_003183</name>
    <name evidence="3" type="ORF">GNLVRS01_PISO0G06716g</name>
    <name evidence="4" type="ORF">GNLVRS01_PISO0H06717g</name>
</gene>
<accession>G8YHE8</accession>
<dbReference type="Proteomes" id="UP000005222">
    <property type="component" value="Chromosome G"/>
</dbReference>
<feature type="compositionally biased region" description="Polar residues" evidence="1">
    <location>
        <begin position="1"/>
        <end position="10"/>
    </location>
</feature>
<reference evidence="5" key="2">
    <citation type="journal article" date="2012" name="G3 (Bethesda)">
        <title>Pichia sorbitophila, an interspecies yeast hybrid reveals early steps of genome resolution following polyploidization.</title>
        <authorList>
            <person name="Leh Louis V."/>
            <person name="Despons L."/>
            <person name="Friedrich A."/>
            <person name="Martin T."/>
            <person name="Durrens P."/>
            <person name="Casaregola S."/>
            <person name="Neuveglise C."/>
            <person name="Fairhead C."/>
            <person name="Marck C."/>
            <person name="Cruz J.A."/>
            <person name="Straub M.L."/>
            <person name="Kugler V."/>
            <person name="Sacerdot C."/>
            <person name="Uzunov Z."/>
            <person name="Thierry A."/>
            <person name="Weiss S."/>
            <person name="Bleykasten C."/>
            <person name="De Montigny J."/>
            <person name="Jacques N."/>
            <person name="Jung P."/>
            <person name="Lemaire M."/>
            <person name="Mallet S."/>
            <person name="Morel G."/>
            <person name="Richard G.F."/>
            <person name="Sarkar A."/>
            <person name="Savel G."/>
            <person name="Schacherer J."/>
            <person name="Seret M.L."/>
            <person name="Talla E."/>
            <person name="Samson G."/>
            <person name="Jubin C."/>
            <person name="Poulain J."/>
            <person name="Vacherie B."/>
            <person name="Barbe V."/>
            <person name="Pelletier E."/>
            <person name="Sherman D.J."/>
            <person name="Westhof E."/>
            <person name="Weissenbach J."/>
            <person name="Baret P.V."/>
            <person name="Wincker P."/>
            <person name="Gaillardin C."/>
            <person name="Dujon B."/>
            <person name="Souciet J.L."/>
        </authorList>
    </citation>
    <scope>NUCLEOTIDE SEQUENCE [LARGE SCALE GENOMIC DNA]</scope>
    <source>
        <strain evidence="5">ATCC MYA-4447 / BCRC 22081 / CBS 7064 / NBRC 10061 / NRRL Y-12695</strain>
    </source>
</reference>
<proteinExistence type="predicted"/>
<dbReference type="InParanoid" id="G8YHE8"/>
<dbReference type="eggNOG" id="ENOG502RYUQ">
    <property type="taxonomic scope" value="Eukaryota"/>
</dbReference>
<dbReference type="Proteomes" id="UP000005222">
    <property type="component" value="Chromosome H"/>
</dbReference>
<feature type="domain" description="PXA" evidence="2">
    <location>
        <begin position="131"/>
        <end position="342"/>
    </location>
</feature>
<evidence type="ECO:0000313" key="5">
    <source>
        <dbReference type="Proteomes" id="UP000005222"/>
    </source>
</evidence>
<dbReference type="InterPro" id="IPR003114">
    <property type="entry name" value="Phox_assoc"/>
</dbReference>
<protein>
    <submittedName>
        <fullName evidence="4">Piso0_003183 protein</fullName>
    </submittedName>
</protein>
<dbReference type="Pfam" id="PF02194">
    <property type="entry name" value="PXA"/>
    <property type="match status" value="1"/>
</dbReference>
<keyword evidence="5" id="KW-1185">Reference proteome</keyword>
<dbReference type="HOGENOM" id="CLU_032841_0_0_1"/>
<evidence type="ECO:0000313" key="4">
    <source>
        <dbReference type="EMBL" id="CCE80850.1"/>
    </source>
</evidence>
<feature type="region of interest" description="Disordered" evidence="1">
    <location>
        <begin position="1"/>
        <end position="25"/>
    </location>
</feature>
<organism evidence="4 5">
    <name type="scientific">Pichia sorbitophila (strain ATCC MYA-4447 / BCRC 22081 / CBS 7064 / NBRC 10061 / NRRL Y-12695)</name>
    <name type="common">Hybrid yeast</name>
    <dbReference type="NCBI Taxonomy" id="559304"/>
    <lineage>
        <taxon>Eukaryota</taxon>
        <taxon>Fungi</taxon>
        <taxon>Dikarya</taxon>
        <taxon>Ascomycota</taxon>
        <taxon>Saccharomycotina</taxon>
        <taxon>Pichiomycetes</taxon>
        <taxon>Debaryomycetaceae</taxon>
        <taxon>Millerozyma</taxon>
    </lineage>
</organism>
<dbReference type="OrthoDB" id="5582218at2759"/>